<dbReference type="Proteomes" id="UP001181046">
    <property type="component" value="Unassembled WGS sequence"/>
</dbReference>
<dbReference type="InterPro" id="IPR001347">
    <property type="entry name" value="SIS_dom"/>
</dbReference>
<evidence type="ECO:0000313" key="2">
    <source>
        <dbReference type="EMBL" id="MDT2760121.1"/>
    </source>
</evidence>
<dbReference type="SUPFAM" id="SSF53697">
    <property type="entry name" value="SIS domain"/>
    <property type="match status" value="1"/>
</dbReference>
<comment type="caution">
    <text evidence="2">The sequence shown here is derived from an EMBL/GenBank/DDBJ whole genome shotgun (WGS) entry which is preliminary data.</text>
</comment>
<evidence type="ECO:0000259" key="1">
    <source>
        <dbReference type="PROSITE" id="PS51464"/>
    </source>
</evidence>
<dbReference type="InterPro" id="IPR050986">
    <property type="entry name" value="GutQ/KpsF_isomerases"/>
</dbReference>
<proteinExistence type="predicted"/>
<gene>
    <name evidence="2" type="ORF">P7H27_10140</name>
</gene>
<dbReference type="PANTHER" id="PTHR42745:SF1">
    <property type="entry name" value="ARABINOSE 5-PHOSPHATE ISOMERASE KDSD"/>
    <property type="match status" value="1"/>
</dbReference>
<keyword evidence="3" id="KW-1185">Reference proteome</keyword>
<dbReference type="CDD" id="cd05014">
    <property type="entry name" value="SIS_Kpsf"/>
    <property type="match status" value="1"/>
</dbReference>
<sequence length="205" mass="22170">METNKLDNFIETVDKEVHNFINEIDKQELIAAAKLITNSKKNHGRVHITGVGKPSHVAEYIAALNSSIGTPTYFLDTTEAVHGSAGQVLPEDIVIAISNSGQTDELKRTILALKKIGAKIIGVTGGASSWLSENVDVFLFAGVTKEGDDLNKPPRTSILAEIIILQSLSILLQQAENIDLNDYYLWHPGGALGQSILEEKGAKVK</sequence>
<feature type="domain" description="SIS" evidence="1">
    <location>
        <begin position="32"/>
        <end position="178"/>
    </location>
</feature>
<reference evidence="2" key="1">
    <citation type="submission" date="2023-03" db="EMBL/GenBank/DDBJ databases">
        <authorList>
            <person name="Shen W."/>
            <person name="Cai J."/>
        </authorList>
    </citation>
    <scope>NUCLEOTIDE SEQUENCE</scope>
    <source>
        <strain evidence="2">P66-3</strain>
    </source>
</reference>
<organism evidence="2 3">
    <name type="scientific">Enterococcus xiangfangensis</name>
    <dbReference type="NCBI Taxonomy" id="1296537"/>
    <lineage>
        <taxon>Bacteria</taxon>
        <taxon>Bacillati</taxon>
        <taxon>Bacillota</taxon>
        <taxon>Bacilli</taxon>
        <taxon>Lactobacillales</taxon>
        <taxon>Enterococcaceae</taxon>
        <taxon>Enterococcus</taxon>
    </lineage>
</organism>
<dbReference type="InterPro" id="IPR046348">
    <property type="entry name" value="SIS_dom_sf"/>
</dbReference>
<evidence type="ECO:0000313" key="3">
    <source>
        <dbReference type="Proteomes" id="UP001181046"/>
    </source>
</evidence>
<dbReference type="RefSeq" id="WP_137619679.1">
    <property type="nucleotide sequence ID" value="NZ_BJDX01000015.1"/>
</dbReference>
<dbReference type="PANTHER" id="PTHR42745">
    <property type="match status" value="1"/>
</dbReference>
<dbReference type="PROSITE" id="PS51464">
    <property type="entry name" value="SIS"/>
    <property type="match status" value="1"/>
</dbReference>
<name>A0ABU3FBT2_9ENTE</name>
<dbReference type="EMBL" id="JARQAJ010000006">
    <property type="protein sequence ID" value="MDT2760121.1"/>
    <property type="molecule type" value="Genomic_DNA"/>
</dbReference>
<dbReference type="Gene3D" id="3.40.50.10490">
    <property type="entry name" value="Glucose-6-phosphate isomerase like protein, domain 1"/>
    <property type="match status" value="1"/>
</dbReference>
<dbReference type="InterPro" id="IPR035474">
    <property type="entry name" value="SIS_Kpsf"/>
</dbReference>
<accession>A0ABU3FBT2</accession>
<dbReference type="Pfam" id="PF01380">
    <property type="entry name" value="SIS"/>
    <property type="match status" value="1"/>
</dbReference>
<protein>
    <submittedName>
        <fullName evidence="2">SIS domain-containing protein</fullName>
    </submittedName>
</protein>